<organism evidence="2 3">
    <name type="scientific">Oceanococcus atlanticus</name>
    <dbReference type="NCBI Taxonomy" id="1317117"/>
    <lineage>
        <taxon>Bacteria</taxon>
        <taxon>Pseudomonadati</taxon>
        <taxon>Pseudomonadota</taxon>
        <taxon>Gammaproteobacteria</taxon>
        <taxon>Chromatiales</taxon>
        <taxon>Oceanococcaceae</taxon>
        <taxon>Oceanococcus</taxon>
    </lineage>
</organism>
<keyword evidence="3" id="KW-1185">Reference proteome</keyword>
<dbReference type="Pfam" id="PF10029">
    <property type="entry name" value="DUF2271"/>
    <property type="match status" value="1"/>
</dbReference>
<comment type="caution">
    <text evidence="2">The sequence shown here is derived from an EMBL/GenBank/DDBJ whole genome shotgun (WGS) entry which is preliminary data.</text>
</comment>
<feature type="signal peptide" evidence="1">
    <location>
        <begin position="1"/>
        <end position="20"/>
    </location>
</feature>
<sequence length="175" mass="19311">MRFAPWGLLLCLSWALPAQATTLDLSIEIPRLDVAQYHRPYVAAWIENDSRKVAANLLVWYQQDRPGEADGAEKGSKWLPDLRQWWRRSGRALAMPVDGVSAATRPVGAHSVSFQLGQADLALEPGAYKLRVEAAREEGGRELIDIPFSWPINAPQTINAQGHSELGAISLTFAP</sequence>
<feature type="chain" id="PRO_5012553370" evidence="1">
    <location>
        <begin position="21"/>
        <end position="175"/>
    </location>
</feature>
<dbReference type="STRING" id="1317117.ATO7_00975"/>
<proteinExistence type="predicted"/>
<evidence type="ECO:0000313" key="2">
    <source>
        <dbReference type="EMBL" id="ORE88404.1"/>
    </source>
</evidence>
<gene>
    <name evidence="2" type="ORF">ATO7_00975</name>
</gene>
<dbReference type="InterPro" id="IPR014469">
    <property type="entry name" value="DUF2271"/>
</dbReference>
<keyword evidence="1" id="KW-0732">Signal</keyword>
<evidence type="ECO:0000256" key="1">
    <source>
        <dbReference type="SAM" id="SignalP"/>
    </source>
</evidence>
<dbReference type="AlphaFoldDB" id="A0A1Y1SFG6"/>
<reference evidence="2 3" key="1">
    <citation type="submission" date="2013-04" db="EMBL/GenBank/DDBJ databases">
        <title>Oceanococcus atlanticus 22II-S10r2 Genome Sequencing.</title>
        <authorList>
            <person name="Lai Q."/>
            <person name="Li G."/>
            <person name="Shao Z."/>
        </authorList>
    </citation>
    <scope>NUCLEOTIDE SEQUENCE [LARGE SCALE GENOMIC DNA]</scope>
    <source>
        <strain evidence="2 3">22II-S10r2</strain>
    </source>
</reference>
<dbReference type="Proteomes" id="UP000192342">
    <property type="component" value="Unassembled WGS sequence"/>
</dbReference>
<dbReference type="RefSeq" id="WP_083559051.1">
    <property type="nucleotide sequence ID" value="NZ_AQQV01000001.1"/>
</dbReference>
<name>A0A1Y1SFG6_9GAMM</name>
<dbReference type="PIRSF" id="PIRSF014995">
    <property type="entry name" value="UCP014995"/>
    <property type="match status" value="1"/>
</dbReference>
<dbReference type="EMBL" id="AQQV01000001">
    <property type="protein sequence ID" value="ORE88404.1"/>
    <property type="molecule type" value="Genomic_DNA"/>
</dbReference>
<protein>
    <submittedName>
        <fullName evidence="2">Periplasmic protein</fullName>
    </submittedName>
</protein>
<dbReference type="OrthoDB" id="195316at2"/>
<evidence type="ECO:0000313" key="3">
    <source>
        <dbReference type="Proteomes" id="UP000192342"/>
    </source>
</evidence>
<accession>A0A1Y1SFG6</accession>